<feature type="transmembrane region" description="Helical" evidence="5">
    <location>
        <begin position="99"/>
        <end position="123"/>
    </location>
</feature>
<keyword evidence="4 5" id="KW-0472">Membrane</keyword>
<sequence length="403" mass="43895">MRFKAIFIGYCGVMGLLVGVVSALFLAFVNFLIHLIWVSLPAAIAAPHYYPLIVGLIGGCLVGWTQTKLGAYPKTMHETLSEFKATQRVVYHQRIWKNFVTAVIVLAFGASLGPEAALSSILGGLISWLGDRMKLTLAKKEELVSLSIGAMLATIFKAPFMGLSQPLDDSLRQGTFKVKWQKVGLYAITTLIGIIGFSATNRLFPKEKLFAIHVPNVDWQPLAFAMLIPAFIVGILFGYGFLKTEKWSEWLAQRIKQPVVLALLAGGAIGIMGMLSPYFLFSGEHALLDFTTQASQMSLVVILVIALGKVGLTHICFAFGWRGGKIFPAIFASVGIGLVLTNLMPYTPGLIIGVVVAASVTVILQQAVVTATLLLFLFPIQFFPFILISCLGAQQITKRWRVA</sequence>
<evidence type="ECO:0000256" key="2">
    <source>
        <dbReference type="ARBA" id="ARBA00022692"/>
    </source>
</evidence>
<evidence type="ECO:0000256" key="3">
    <source>
        <dbReference type="ARBA" id="ARBA00022989"/>
    </source>
</evidence>
<evidence type="ECO:0000256" key="4">
    <source>
        <dbReference type="ARBA" id="ARBA00023136"/>
    </source>
</evidence>
<evidence type="ECO:0000256" key="1">
    <source>
        <dbReference type="ARBA" id="ARBA00004141"/>
    </source>
</evidence>
<dbReference type="GO" id="GO:0015108">
    <property type="term" value="F:chloride transmembrane transporter activity"/>
    <property type="evidence" value="ECO:0007669"/>
    <property type="project" value="InterPro"/>
</dbReference>
<dbReference type="EMBL" id="AZEX01000014">
    <property type="protein sequence ID" value="KRL61640.1"/>
    <property type="molecule type" value="Genomic_DNA"/>
</dbReference>
<proteinExistence type="predicted"/>
<dbReference type="CDD" id="cd00400">
    <property type="entry name" value="Voltage_gated_ClC"/>
    <property type="match status" value="1"/>
</dbReference>
<feature type="transmembrane region" description="Helical" evidence="5">
    <location>
        <begin position="350"/>
        <end position="378"/>
    </location>
</feature>
<comment type="caution">
    <text evidence="6">The sequence shown here is derived from an EMBL/GenBank/DDBJ whole genome shotgun (WGS) entry which is preliminary data.</text>
</comment>
<feature type="transmembrane region" description="Helical" evidence="5">
    <location>
        <begin position="49"/>
        <end position="67"/>
    </location>
</feature>
<gene>
    <name evidence="6" type="ORF">FC69_GL000535</name>
</gene>
<dbReference type="PANTHER" id="PTHR43427:SF12">
    <property type="entry name" value="CHLORIDE TRANSPORTER"/>
    <property type="match status" value="1"/>
</dbReference>
<comment type="subcellular location">
    <subcellularLocation>
        <location evidence="1">Membrane</location>
        <topology evidence="1">Multi-pass membrane protein</topology>
    </subcellularLocation>
</comment>
<evidence type="ECO:0000256" key="5">
    <source>
        <dbReference type="SAM" id="Phobius"/>
    </source>
</evidence>
<dbReference type="SUPFAM" id="SSF81340">
    <property type="entry name" value="Clc chloride channel"/>
    <property type="match status" value="1"/>
</dbReference>
<dbReference type="Gene3D" id="1.10.3080.10">
    <property type="entry name" value="Clc chloride channel"/>
    <property type="match status" value="1"/>
</dbReference>
<dbReference type="AlphaFoldDB" id="A0A0R1S5Y7"/>
<feature type="transmembrane region" description="Helical" evidence="5">
    <location>
        <begin position="259"/>
        <end position="279"/>
    </location>
</feature>
<dbReference type="eggNOG" id="COG0038">
    <property type="taxonomic scope" value="Bacteria"/>
</dbReference>
<dbReference type="STRING" id="1423747.FC69_GL000535"/>
<dbReference type="InterPro" id="IPR050368">
    <property type="entry name" value="ClC-type_chloride_channel"/>
</dbReference>
<feature type="transmembrane region" description="Helical" evidence="5">
    <location>
        <begin position="143"/>
        <end position="163"/>
    </location>
</feature>
<dbReference type="GO" id="GO:0016020">
    <property type="term" value="C:membrane"/>
    <property type="evidence" value="ECO:0007669"/>
    <property type="project" value="UniProtKB-SubCell"/>
</dbReference>
<keyword evidence="2 5" id="KW-0812">Transmembrane</keyword>
<dbReference type="Proteomes" id="UP000051264">
    <property type="component" value="Unassembled WGS sequence"/>
</dbReference>
<organism evidence="6 7">
    <name type="scientific">Latilactobacillus fuchuensis DSM 14340 = JCM 11249</name>
    <dbReference type="NCBI Taxonomy" id="1423747"/>
    <lineage>
        <taxon>Bacteria</taxon>
        <taxon>Bacillati</taxon>
        <taxon>Bacillota</taxon>
        <taxon>Bacilli</taxon>
        <taxon>Lactobacillales</taxon>
        <taxon>Lactobacillaceae</taxon>
        <taxon>Latilactobacillus</taxon>
    </lineage>
</organism>
<feature type="transmembrane region" description="Helical" evidence="5">
    <location>
        <begin position="183"/>
        <end position="199"/>
    </location>
</feature>
<feature type="transmembrane region" description="Helical" evidence="5">
    <location>
        <begin position="326"/>
        <end position="344"/>
    </location>
</feature>
<dbReference type="InterPro" id="IPR001807">
    <property type="entry name" value="ClC"/>
</dbReference>
<accession>A0A0R1S5Y7</accession>
<feature type="transmembrane region" description="Helical" evidence="5">
    <location>
        <begin position="219"/>
        <end position="239"/>
    </location>
</feature>
<reference evidence="6 7" key="1">
    <citation type="journal article" date="2015" name="Genome Announc.">
        <title>Expanding the biotechnology potential of lactobacilli through comparative genomics of 213 strains and associated genera.</title>
        <authorList>
            <person name="Sun Z."/>
            <person name="Harris H.M."/>
            <person name="McCann A."/>
            <person name="Guo C."/>
            <person name="Argimon S."/>
            <person name="Zhang W."/>
            <person name="Yang X."/>
            <person name="Jeffery I.B."/>
            <person name="Cooney J.C."/>
            <person name="Kagawa T.F."/>
            <person name="Liu W."/>
            <person name="Song Y."/>
            <person name="Salvetti E."/>
            <person name="Wrobel A."/>
            <person name="Rasinkangas P."/>
            <person name="Parkhill J."/>
            <person name="Rea M.C."/>
            <person name="O'Sullivan O."/>
            <person name="Ritari J."/>
            <person name="Douillard F.P."/>
            <person name="Paul Ross R."/>
            <person name="Yang R."/>
            <person name="Briner A.E."/>
            <person name="Felis G.E."/>
            <person name="de Vos W.M."/>
            <person name="Barrangou R."/>
            <person name="Klaenhammer T.R."/>
            <person name="Caufield P.W."/>
            <person name="Cui Y."/>
            <person name="Zhang H."/>
            <person name="O'Toole P.W."/>
        </authorList>
    </citation>
    <scope>NUCLEOTIDE SEQUENCE [LARGE SCALE GENOMIC DNA]</scope>
    <source>
        <strain evidence="6 7">DSM 14340</strain>
    </source>
</reference>
<evidence type="ECO:0000313" key="7">
    <source>
        <dbReference type="Proteomes" id="UP000051264"/>
    </source>
</evidence>
<evidence type="ECO:0000313" key="6">
    <source>
        <dbReference type="EMBL" id="KRL61640.1"/>
    </source>
</evidence>
<name>A0A0R1S5Y7_9LACO</name>
<feature type="transmembrane region" description="Helical" evidence="5">
    <location>
        <begin position="299"/>
        <end position="319"/>
    </location>
</feature>
<protein>
    <recommendedName>
        <fullName evidence="8">Chloride channel protein</fullName>
    </recommendedName>
</protein>
<dbReference type="PANTHER" id="PTHR43427">
    <property type="entry name" value="CHLORIDE CHANNEL PROTEIN CLC-E"/>
    <property type="match status" value="1"/>
</dbReference>
<keyword evidence="3 5" id="KW-1133">Transmembrane helix</keyword>
<evidence type="ECO:0008006" key="8">
    <source>
        <dbReference type="Google" id="ProtNLM"/>
    </source>
</evidence>
<dbReference type="PATRIC" id="fig|1423747.3.peg.546"/>
<dbReference type="RefSeq" id="WP_025083940.1">
    <property type="nucleotide sequence ID" value="NZ_AZEX01000014.1"/>
</dbReference>
<dbReference type="Pfam" id="PF00654">
    <property type="entry name" value="Voltage_CLC"/>
    <property type="match status" value="1"/>
</dbReference>
<dbReference type="InterPro" id="IPR014743">
    <property type="entry name" value="Cl-channel_core"/>
</dbReference>
<dbReference type="OrthoDB" id="2729535at2"/>
<feature type="transmembrane region" description="Helical" evidence="5">
    <location>
        <begin position="7"/>
        <end position="37"/>
    </location>
</feature>